<evidence type="ECO:0000313" key="2">
    <source>
        <dbReference type="EMBL" id="SCU65914.1"/>
    </source>
</evidence>
<evidence type="ECO:0000313" key="3">
    <source>
        <dbReference type="Proteomes" id="UP000195570"/>
    </source>
</evidence>
<dbReference type="InterPro" id="IPR039586">
    <property type="entry name" value="CFAP46"/>
</dbReference>
<organism evidence="2 3">
    <name type="scientific">Trypanosoma equiperdum</name>
    <dbReference type="NCBI Taxonomy" id="5694"/>
    <lineage>
        <taxon>Eukaryota</taxon>
        <taxon>Discoba</taxon>
        <taxon>Euglenozoa</taxon>
        <taxon>Kinetoplastea</taxon>
        <taxon>Metakinetoplastina</taxon>
        <taxon>Trypanosomatida</taxon>
        <taxon>Trypanosomatidae</taxon>
        <taxon>Trypanosoma</taxon>
    </lineage>
</organism>
<dbReference type="RefSeq" id="XP_067077427.1">
    <property type="nucleotide sequence ID" value="XM_067221326.1"/>
</dbReference>
<keyword evidence="3" id="KW-1185">Reference proteome</keyword>
<accession>A0A1G4I2F1</accession>
<proteinExistence type="predicted"/>
<comment type="caution">
    <text evidence="2">The sequence shown here is derived from an EMBL/GenBank/DDBJ whole genome shotgun (WGS) entry which is preliminary data.</text>
</comment>
<dbReference type="GeneID" id="92380254"/>
<dbReference type="EMBL" id="CZPT02000457">
    <property type="protein sequence ID" value="SCU65914.1"/>
    <property type="molecule type" value="Genomic_DNA"/>
</dbReference>
<dbReference type="VEuPathDB" id="TriTrypDB:TEOVI_000632000"/>
<dbReference type="PANTHER" id="PTHR15977:SF15">
    <property type="entry name" value="CILIA- AND FLAGELLA-ASSOCIATED PROTEIN 46"/>
    <property type="match status" value="1"/>
</dbReference>
<gene>
    <name evidence="2" type="ORF">TEOVI_000632000</name>
</gene>
<dbReference type="Pfam" id="PF25439">
    <property type="entry name" value="TPR_CFAP46_N"/>
    <property type="match status" value="1"/>
</dbReference>
<evidence type="ECO:0000256" key="1">
    <source>
        <dbReference type="SAM" id="MobiDB-lite"/>
    </source>
</evidence>
<protein>
    <submittedName>
        <fullName evidence="2">Uncharacterized protein</fullName>
    </submittedName>
</protein>
<name>A0A1G4I2F1_TRYEQ</name>
<dbReference type="GO" id="GO:0035082">
    <property type="term" value="P:axoneme assembly"/>
    <property type="evidence" value="ECO:0007669"/>
    <property type="project" value="InterPro"/>
</dbReference>
<sequence length="2503" mass="276212">MAYVSNAVKQQLRASRSSYTAEAVHAAYKMLQEFEESSEGDPSLERNVSSELYILCTEAAIEKKEWALAEACLKKYTGRRAQTKALEARALYCDALVALSGVPHSLRGRAKLAAHIRCATKIVSGIKIVLEEWPKEPETLIAGIDYLWLSIQDVCGRIISNSMLDILVLVVTLHEKLSLGGIHTQLQWIVRYAVCLRATGRVQDALNQIVSGAELVAKTGSERLQLQFYRIQVAFTASTSSNRTKQDNTRPVFQALAAVYSFFCGATDDSSAKQELIQATEKLLGDPEKKEVKQKGRKAAEAEAAFRDPAIISDVLSEVALALAMCGADDTCNTILPKLLNGDNARARLFTEYAKAIMRARDCGSLAASKALDAGYLTKNMAEKLFACIGHVEDVIDAARTSVDVSESMYAIEVGCVVLWNLCLPLLQPQTRGRLRLTLSRIVMLLRLCNSRLNRLFVRAAYESALAEFEEENMNATIEQIDKALAVEQLSGSADNTSAYPMEFALLWLRRRAVVRKAHEGTSFISDGDHIVHLIEQARLASANRVPLLQAAADRLPPITRTESVAETRTKNVSVNGEKNKGGKSRKQDVVRETVDERVPFTFEDFSTPNVYYLLLKEASTTNDPAVDEIIIKAAEGLARIAVPDNGFARDLLAMKAEAHLVMSELLEKRGQTSPRALGDATHEDGMSHISKAAQLGARLSAAGYGGGWIVLNACTALINQNTEMFKKGLFLPAAATLRDLSLALGQVNADPMGEYKLFDSIGFGYVMSLVQTYISAKGEVNGELHCESLAETMRKTYLYPICEAHNSVLKQAAEACHQIMSKWSLPSRRKNFSLILPCINRLLDRTHETSTHPQEQLLFLLGRLNGPIELDERRHLVNTECLDMLRADPSVELCARLASHSVQIPQNERVTLEICRTADRLYHEGKLGWGTKSLITVNSGRDKSLASTVVSTQQPSPSVMYLGNLKGSVVANSNGGMQPKPSDMDWYWYADILLHEATLFLHLGVGADRTHRLEFEKRVLVAITNSAVAASRSIPEAQITQITKAYRALCRVATSISRASYRVLQSGLRILLSPPILRIVNKFLRSRTNGRCDAEFDDLCTLTSTLGGYLFTSLLEDENYDEGIKQMHELLRVLPSRYHGSLCAYEAQLRTKLRLSTSELHEKARTVDAEVEAAVCVAVAKNAHDISEGMRAWNQALKILEGKPVQRADLVLSMAEWLAGRNAVTKSELISLLMNGLSDLERVDSMLLSAWLNKSAGRRNTDVSPALRHALTGTMVGRTFAIAQSLTCTNVVPVDKQKDLPSLLETLTALRLLYFLFVVAPITPCASRPFVYKRCCASTLLYYVLSCWKVVAVLLQIHRGEDIRGVKVDPLHLPETLYEWRGFHANPQHAIIIRDLCKDGLALNTHRLWGMLLDVCDYLLEDGMELYVFLILSWVEFCIYWRYDESDPRGRAAVRAVRLKGFISAARCGWAEVCDAYNVEPPDAECWSSVNEVLLSTETPALSVPWPSSGPLDFSNFVGSTHRFILSEAEDLFTLGRVQEALLWKAKVKQCASRTGDRGALARCHLLEARASILRGRWDPPTSEEASAEDSTEEETKTEDMGDGEGTGLPTSLTVAAWTELQLVHIDGFLSCDKVAEAVAFVRQLLTRLLWRLEEVGEGDIEKDTTEMCHKVLLQRCAPRFVAFLRRPFDTLFPGGPREGDVKGLLDEVCSQLDQYADWKSRLVSLRVRQILRPCVDDVLATGKGGVDKALPERLFNEYSEILKVADMLQSEVNAVVPVLALGGDVTTCPSAAAAYDEVLVMCARNCLERKLLKNFISQRFSALSVADLGIPTGGPVELEGYVASYMRDPALYEQSRMLNDSANAALPSQEGICGHDNEVASSLSHFGIPLNYMVNTSTPHIEALLYRAMGGVGTVSSVQMEASIIAALSEFSRRLTAATRAMESPEASVNTTFSGDVNERENAFLTAQWSKITISVPHPSVPRRMSVAERRAAKLASIHVEDPNRLAANAWIEINSNLQMLLLAAVRQARHMFEYKQMAKCYIYLAHNFMLSGNFNAAGTAIEYAETAAMYGFVSDLVTSLTHTTPEAELIRLVNKTKMDAPYLVNTKAFDSLRNNLMEISSMWRRFDLVGAWPAEPNKADPLLSDICTLSAVREGTTSYFLVAFRRQDGEVCSRRAELDMGALRECTSQIEELKRLKKVEVAAGPSAGERSPDAKWGSVFHSYLEKVRTVVFPLLGDFSDLFSSQRAASCSLYLCLDPILQPLPFEQLPELSSFMAVHRELSVLNLRQKTALRTGKPQSNGVAYIIDPFGENEEALQYIFGGGRTKTSNAEIVTFVKDGQGSSSRPSLAYVHRIFANKAYANVLVSACGSFSDIIKPSVIAELSLDHLQTVLIAMATNDASYCREQGCDTCRAYMDFFYEKNYVVSILLLARGVHHVLSNIFTLTASECNVFSKRCLSFVGGGGGKALAEAVKGSNGDAAGPSTQLHISYGVIHHNVKAK</sequence>
<reference evidence="2" key="1">
    <citation type="submission" date="2016-09" db="EMBL/GenBank/DDBJ databases">
        <authorList>
            <person name="Hebert L."/>
            <person name="Moumen B."/>
        </authorList>
    </citation>
    <scope>NUCLEOTIDE SEQUENCE [LARGE SCALE GENOMIC DNA]</scope>
    <source>
        <strain evidence="2">OVI</strain>
    </source>
</reference>
<dbReference type="PANTHER" id="PTHR15977">
    <property type="entry name" value="CILIA- AND FLAGELLA-ASSOCIATED PROTEIN 46"/>
    <property type="match status" value="1"/>
</dbReference>
<feature type="region of interest" description="Disordered" evidence="1">
    <location>
        <begin position="1579"/>
        <end position="1610"/>
    </location>
</feature>
<dbReference type="InterPro" id="IPR057466">
    <property type="entry name" value="CFAP46_TPR"/>
</dbReference>
<dbReference type="GO" id="GO:0060294">
    <property type="term" value="P:cilium movement involved in cell motility"/>
    <property type="evidence" value="ECO:0007669"/>
    <property type="project" value="InterPro"/>
</dbReference>
<dbReference type="Proteomes" id="UP000195570">
    <property type="component" value="Unassembled WGS sequence"/>
</dbReference>